<reference evidence="1" key="1">
    <citation type="submission" date="2022-03" db="EMBL/GenBank/DDBJ databases">
        <authorList>
            <person name="Martin H S."/>
        </authorList>
    </citation>
    <scope>NUCLEOTIDE SEQUENCE</scope>
</reference>
<keyword evidence="2" id="KW-1185">Reference proteome</keyword>
<feature type="non-terminal residue" evidence="1">
    <location>
        <position position="113"/>
    </location>
</feature>
<dbReference type="EMBL" id="OW152830">
    <property type="protein sequence ID" value="CAH2048524.1"/>
    <property type="molecule type" value="Genomic_DNA"/>
</dbReference>
<evidence type="ECO:0000313" key="2">
    <source>
        <dbReference type="Proteomes" id="UP000837857"/>
    </source>
</evidence>
<name>A0ABN8I404_9NEOP</name>
<accession>A0ABN8I404</accession>
<organism evidence="1 2">
    <name type="scientific">Iphiclides podalirius</name>
    <name type="common">scarce swallowtail</name>
    <dbReference type="NCBI Taxonomy" id="110791"/>
    <lineage>
        <taxon>Eukaryota</taxon>
        <taxon>Metazoa</taxon>
        <taxon>Ecdysozoa</taxon>
        <taxon>Arthropoda</taxon>
        <taxon>Hexapoda</taxon>
        <taxon>Insecta</taxon>
        <taxon>Pterygota</taxon>
        <taxon>Neoptera</taxon>
        <taxon>Endopterygota</taxon>
        <taxon>Lepidoptera</taxon>
        <taxon>Glossata</taxon>
        <taxon>Ditrysia</taxon>
        <taxon>Papilionoidea</taxon>
        <taxon>Papilionidae</taxon>
        <taxon>Papilioninae</taxon>
        <taxon>Iphiclides</taxon>
    </lineage>
</organism>
<evidence type="ECO:0000313" key="1">
    <source>
        <dbReference type="EMBL" id="CAH2048524.1"/>
    </source>
</evidence>
<gene>
    <name evidence="1" type="ORF">IPOD504_LOCUS6139</name>
</gene>
<proteinExistence type="predicted"/>
<dbReference type="Proteomes" id="UP000837857">
    <property type="component" value="Chromosome 18"/>
</dbReference>
<sequence>MFFFTEENEKIEWFECEEIIPDTQIKQLDDIIVHAKMFTCYDVEIGHVNHLDKVFLNGDNKMNAFELAEKEHSDLVVGKYEGGLKVWECTNDLVKYLVEHHNTIKLKEIIIEK</sequence>
<protein>
    <submittedName>
        <fullName evidence="1">Uncharacterized protein</fullName>
    </submittedName>
</protein>